<organism evidence="3 4">
    <name type="scientific">Ascosphaera apis ARSEF 7405</name>
    <dbReference type="NCBI Taxonomy" id="392613"/>
    <lineage>
        <taxon>Eukaryota</taxon>
        <taxon>Fungi</taxon>
        <taxon>Dikarya</taxon>
        <taxon>Ascomycota</taxon>
        <taxon>Pezizomycotina</taxon>
        <taxon>Eurotiomycetes</taxon>
        <taxon>Eurotiomycetidae</taxon>
        <taxon>Onygenales</taxon>
        <taxon>Ascosphaeraceae</taxon>
        <taxon>Ascosphaera</taxon>
    </lineage>
</organism>
<dbReference type="PANTHER" id="PTHR28142">
    <property type="entry name" value="MITOCHONDRIAL INNER MEMBRANE I-AAA PROTEASE SUPERCOMPLEX SUBUNIT MGR3-RELATED"/>
    <property type="match status" value="1"/>
</dbReference>
<protein>
    <submittedName>
        <fullName evidence="3">TPR domain-containing protein</fullName>
    </submittedName>
</protein>
<comment type="caution">
    <text evidence="3">The sequence shown here is derived from an EMBL/GenBank/DDBJ whole genome shotgun (WGS) entry which is preliminary data.</text>
</comment>
<feature type="compositionally biased region" description="Basic and acidic residues" evidence="1">
    <location>
        <begin position="235"/>
        <end position="259"/>
    </location>
</feature>
<dbReference type="GO" id="GO:0031942">
    <property type="term" value="C:i-AAA complex"/>
    <property type="evidence" value="ECO:0007669"/>
    <property type="project" value="TreeGrafter"/>
</dbReference>
<dbReference type="Proteomes" id="UP000242877">
    <property type="component" value="Unassembled WGS sequence"/>
</dbReference>
<dbReference type="PANTHER" id="PTHR28142:SF1">
    <property type="entry name" value="MITOCHONDRIAL INNER MEMBRANE I-AAA PROTEASE SUPERCOMPLEX SUBUNIT MGR3-RELATED"/>
    <property type="match status" value="1"/>
</dbReference>
<name>A0A168A481_9EURO</name>
<evidence type="ECO:0000313" key="3">
    <source>
        <dbReference type="EMBL" id="KZZ93448.1"/>
    </source>
</evidence>
<dbReference type="GO" id="GO:0006515">
    <property type="term" value="P:protein quality control for misfolded or incompletely synthesized proteins"/>
    <property type="evidence" value="ECO:0007669"/>
    <property type="project" value="TreeGrafter"/>
</dbReference>
<evidence type="ECO:0000256" key="1">
    <source>
        <dbReference type="SAM" id="MobiDB-lite"/>
    </source>
</evidence>
<accession>A0A168A481</accession>
<keyword evidence="2" id="KW-1133">Transmembrane helix</keyword>
<dbReference type="AlphaFoldDB" id="A0A168A481"/>
<evidence type="ECO:0000256" key="2">
    <source>
        <dbReference type="SAM" id="Phobius"/>
    </source>
</evidence>
<dbReference type="CDD" id="cd24145">
    <property type="entry name" value="Mgr3-like"/>
    <property type="match status" value="1"/>
</dbReference>
<sequence length="512" mass="58807">MFQSLPRRVPAGLSRNLLSKPHASTIRQISTQRHGFIPLLTHPKSSLPLRSSLRPQQIRLASQFRQQETLFQKFRIHLRDGWERRWESPIQYTLSISFITVLLGLISYVIYDRVTRIEPRLSKFPPEVAEPLRRAVYFTEIDKKPLEALQLFRNALLIADHIGMHPFSDEVLGIRLKAVDVLQDNDMHKAAIEMLERIESDCREWVEAGRRREEIEKWERETEKTLMPPPVPAVRGEEGEKKAGDQDQSKPEDPWAGKPWRKEFVNEPALREKIVKKVVGIKLKLAELYMSDDVQDLVKSERCLTSATEYCLKEIQRRRDLGLPLRSKRKDRDMFITLKEVASTMSDLADFYAGKNRPDFASLLYMQSLALMKEDEGRDITCAQVVLLNNVASQMAEQAQRMQPGRTIVPQPQGPQITREQALSAAQQWAKMAIQVSAHVKPEVKTEECDQSCLVAMYNLGEIAEMQNDEETAKGYFVAARDMAVKLNFEEGQRTAEDALKRLSEKQTGKTI</sequence>
<gene>
    <name evidence="3" type="ORF">AAP_02240</name>
</gene>
<evidence type="ECO:0000313" key="4">
    <source>
        <dbReference type="Proteomes" id="UP000242877"/>
    </source>
</evidence>
<dbReference type="EMBL" id="AZGZ01000008">
    <property type="protein sequence ID" value="KZZ93448.1"/>
    <property type="molecule type" value="Genomic_DNA"/>
</dbReference>
<keyword evidence="2" id="KW-0472">Membrane</keyword>
<dbReference type="InterPro" id="IPR040201">
    <property type="entry name" value="Mrg3-like"/>
</dbReference>
<dbReference type="VEuPathDB" id="FungiDB:AAP_02240"/>
<keyword evidence="2" id="KW-0812">Transmembrane</keyword>
<feature type="region of interest" description="Disordered" evidence="1">
    <location>
        <begin position="219"/>
        <end position="259"/>
    </location>
</feature>
<proteinExistence type="predicted"/>
<reference evidence="3 4" key="1">
    <citation type="journal article" date="2016" name="Genome Biol. Evol.">
        <title>Divergent and convergent evolution of fungal pathogenicity.</title>
        <authorList>
            <person name="Shang Y."/>
            <person name="Xiao G."/>
            <person name="Zheng P."/>
            <person name="Cen K."/>
            <person name="Zhan S."/>
            <person name="Wang C."/>
        </authorList>
    </citation>
    <scope>NUCLEOTIDE SEQUENCE [LARGE SCALE GENOMIC DNA]</scope>
    <source>
        <strain evidence="3 4">ARSEF 7405</strain>
    </source>
</reference>
<keyword evidence="4" id="KW-1185">Reference proteome</keyword>
<dbReference type="OrthoDB" id="10050400at2759"/>
<dbReference type="GO" id="GO:0051787">
    <property type="term" value="F:misfolded protein binding"/>
    <property type="evidence" value="ECO:0007669"/>
    <property type="project" value="TreeGrafter"/>
</dbReference>
<feature type="transmembrane region" description="Helical" evidence="2">
    <location>
        <begin position="92"/>
        <end position="111"/>
    </location>
</feature>